<evidence type="ECO:0000256" key="6">
    <source>
        <dbReference type="RuleBase" id="RU362030"/>
    </source>
</evidence>
<comment type="function">
    <text evidence="1 6">Exhibits S-adenosyl-L-methionine-dependent methyltransferase activity.</text>
</comment>
<dbReference type="RefSeq" id="WP_377340215.1">
    <property type="nucleotide sequence ID" value="NZ_JBHLUE010000015.1"/>
</dbReference>
<keyword evidence="3 6" id="KW-0489">Methyltransferase</keyword>
<evidence type="ECO:0000256" key="3">
    <source>
        <dbReference type="ARBA" id="ARBA00022603"/>
    </source>
</evidence>
<evidence type="ECO:0000313" key="7">
    <source>
        <dbReference type="EMBL" id="MFC0565912.1"/>
    </source>
</evidence>
<dbReference type="InterPro" id="IPR007213">
    <property type="entry name" value="Ppm1/Ppm2/Tcmp"/>
</dbReference>
<accession>A0ABV6P087</accession>
<evidence type="ECO:0000256" key="5">
    <source>
        <dbReference type="ARBA" id="ARBA00022691"/>
    </source>
</evidence>
<dbReference type="Pfam" id="PF04072">
    <property type="entry name" value="LCM"/>
    <property type="match status" value="1"/>
</dbReference>
<dbReference type="SUPFAM" id="SSF53335">
    <property type="entry name" value="S-adenosyl-L-methionine-dependent methyltransferases"/>
    <property type="match status" value="1"/>
</dbReference>
<comment type="caution">
    <text evidence="7">The sequence shown here is derived from an EMBL/GenBank/DDBJ whole genome shotgun (WGS) entry which is preliminary data.</text>
</comment>
<reference evidence="7 8" key="1">
    <citation type="submission" date="2024-09" db="EMBL/GenBank/DDBJ databases">
        <authorList>
            <person name="Sun Q."/>
            <person name="Mori K."/>
        </authorList>
    </citation>
    <scope>NUCLEOTIDE SEQUENCE [LARGE SCALE GENOMIC DNA]</scope>
    <source>
        <strain evidence="7 8">TBRC 2205</strain>
    </source>
</reference>
<name>A0ABV6P087_9ACTN</name>
<keyword evidence="5 6" id="KW-0949">S-adenosyl-L-methionine</keyword>
<keyword evidence="4" id="KW-0808">Transferase</keyword>
<dbReference type="EC" id="2.1.1.-" evidence="6"/>
<dbReference type="NCBIfam" id="TIGR00027">
    <property type="entry name" value="mthyl_TIGR00027"/>
    <property type="match status" value="1"/>
</dbReference>
<dbReference type="PANTHER" id="PTHR43619:SF2">
    <property type="entry name" value="S-ADENOSYL-L-METHIONINE-DEPENDENT METHYLTRANSFERASES SUPERFAMILY PROTEIN"/>
    <property type="match status" value="1"/>
</dbReference>
<evidence type="ECO:0000256" key="4">
    <source>
        <dbReference type="ARBA" id="ARBA00022679"/>
    </source>
</evidence>
<dbReference type="Proteomes" id="UP001589894">
    <property type="component" value="Unassembled WGS sequence"/>
</dbReference>
<protein>
    <recommendedName>
        <fullName evidence="6">S-adenosyl-L-methionine-dependent methyltransferase</fullName>
        <ecNumber evidence="6">2.1.1.-</ecNumber>
    </recommendedName>
</protein>
<sequence length="289" mass="31460">MTTSVGPSQTALMAAAARAAHPIVDGEPLIFADPLAETLLGDVADELIDYHRKHGRHLVLAGARAQVTCRSRYTEDLLAAAVDRGVDQYVLLGAGLDSFAYRSPLAQRIRTFELDAPGTQRWKRDRVATAGLATPAGLRYVPVDLERDNLTDALRSAGFDPTRPAVLSWLGVLMYLTRPALEATLAQLGRFAPGTRLVLDHMVPAELRDEAGQTYVDLVGPTSADRGEPWRTFLAPDELADLLTRHGFTAVESTDQRELFAAHGWERDWLRPSTLTRLASATIGGGPQE</sequence>
<dbReference type="PANTHER" id="PTHR43619">
    <property type="entry name" value="S-ADENOSYL-L-METHIONINE-DEPENDENT METHYLTRANSFERASE YKTD-RELATED"/>
    <property type="match status" value="1"/>
</dbReference>
<evidence type="ECO:0000313" key="8">
    <source>
        <dbReference type="Proteomes" id="UP001589894"/>
    </source>
</evidence>
<dbReference type="GO" id="GO:0008168">
    <property type="term" value="F:methyltransferase activity"/>
    <property type="evidence" value="ECO:0007669"/>
    <property type="project" value="UniProtKB-KW"/>
</dbReference>
<gene>
    <name evidence="7" type="ORF">ACFFHU_17460</name>
</gene>
<dbReference type="EMBL" id="JBHLUE010000015">
    <property type="protein sequence ID" value="MFC0565912.1"/>
    <property type="molecule type" value="Genomic_DNA"/>
</dbReference>
<evidence type="ECO:0000256" key="1">
    <source>
        <dbReference type="ARBA" id="ARBA00003907"/>
    </source>
</evidence>
<comment type="similarity">
    <text evidence="2 6">Belongs to the UPF0677 family.</text>
</comment>
<evidence type="ECO:0000256" key="2">
    <source>
        <dbReference type="ARBA" id="ARBA00008138"/>
    </source>
</evidence>
<dbReference type="Gene3D" id="3.40.50.150">
    <property type="entry name" value="Vaccinia Virus protein VP39"/>
    <property type="match status" value="1"/>
</dbReference>
<keyword evidence="8" id="KW-1185">Reference proteome</keyword>
<dbReference type="InterPro" id="IPR029063">
    <property type="entry name" value="SAM-dependent_MTases_sf"/>
</dbReference>
<organism evidence="7 8">
    <name type="scientific">Plantactinospora siamensis</name>
    <dbReference type="NCBI Taxonomy" id="555372"/>
    <lineage>
        <taxon>Bacteria</taxon>
        <taxon>Bacillati</taxon>
        <taxon>Actinomycetota</taxon>
        <taxon>Actinomycetes</taxon>
        <taxon>Micromonosporales</taxon>
        <taxon>Micromonosporaceae</taxon>
        <taxon>Plantactinospora</taxon>
    </lineage>
</organism>
<proteinExistence type="inferred from homology"/>
<dbReference type="InterPro" id="IPR011610">
    <property type="entry name" value="SAM_mthyl_Trfase_ML2640-like"/>
</dbReference>
<dbReference type="GO" id="GO:0032259">
    <property type="term" value="P:methylation"/>
    <property type="evidence" value="ECO:0007669"/>
    <property type="project" value="UniProtKB-KW"/>
</dbReference>